<keyword evidence="2" id="KW-0808">Transferase</keyword>
<dbReference type="CDD" id="cd06661">
    <property type="entry name" value="GGCT_like"/>
    <property type="match status" value="1"/>
</dbReference>
<keyword evidence="6" id="KW-1185">Reference proteome</keyword>
<dbReference type="PANTHER" id="PTHR31544:SF4">
    <property type="entry name" value="GAMMA-GLUTAMYLCYCLOTRANSFERASE-RELATED"/>
    <property type="match status" value="1"/>
</dbReference>
<evidence type="ECO:0000256" key="1">
    <source>
        <dbReference type="ARBA" id="ARBA00008861"/>
    </source>
</evidence>
<dbReference type="Pfam" id="PF06094">
    <property type="entry name" value="GGACT"/>
    <property type="match status" value="1"/>
</dbReference>
<evidence type="ECO:0000313" key="6">
    <source>
        <dbReference type="Proteomes" id="UP001498476"/>
    </source>
</evidence>
<dbReference type="InterPro" id="IPR036568">
    <property type="entry name" value="GGCT-like_sf"/>
</dbReference>
<accession>A0ABR1HAV4</accession>
<comment type="similarity">
    <text evidence="1">Belongs to the gamma-glutamylcyclotransferase family.</text>
</comment>
<name>A0ABR1HAV4_9HYPO</name>
<reference evidence="5 6" key="1">
    <citation type="journal article" date="2025" name="Microbiol. Resour. Announc.">
        <title>Draft genome sequences for Neonectria magnoliae and Neonectria punicea, canker pathogens of Liriodendron tulipifera and Acer saccharum in West Virginia.</title>
        <authorList>
            <person name="Petronek H.M."/>
            <person name="Kasson M.T."/>
            <person name="Metheny A.M."/>
            <person name="Stauder C.M."/>
            <person name="Lovett B."/>
            <person name="Lynch S.C."/>
            <person name="Garnas J.R."/>
            <person name="Kasson L.R."/>
            <person name="Stajich J.E."/>
        </authorList>
    </citation>
    <scope>NUCLEOTIDE SEQUENCE [LARGE SCALE GENOMIC DNA]</scope>
    <source>
        <strain evidence="5 6">NRRL 64653</strain>
    </source>
</reference>
<dbReference type="InterPro" id="IPR045038">
    <property type="entry name" value="AIG2-like"/>
</dbReference>
<feature type="domain" description="Gamma-glutamylcyclotransferase AIG2-like" evidence="4">
    <location>
        <begin position="112"/>
        <end position="207"/>
    </location>
</feature>
<proteinExistence type="inferred from homology"/>
<evidence type="ECO:0000259" key="4">
    <source>
        <dbReference type="Pfam" id="PF06094"/>
    </source>
</evidence>
<protein>
    <recommendedName>
        <fullName evidence="3">Putative gamma-glutamylcyclotransferase</fullName>
    </recommendedName>
</protein>
<gene>
    <name evidence="5" type="ORF">QQX98_004066</name>
</gene>
<organism evidence="5 6">
    <name type="scientific">Neonectria punicea</name>
    <dbReference type="NCBI Taxonomy" id="979145"/>
    <lineage>
        <taxon>Eukaryota</taxon>
        <taxon>Fungi</taxon>
        <taxon>Dikarya</taxon>
        <taxon>Ascomycota</taxon>
        <taxon>Pezizomycotina</taxon>
        <taxon>Sordariomycetes</taxon>
        <taxon>Hypocreomycetidae</taxon>
        <taxon>Hypocreales</taxon>
        <taxon>Nectriaceae</taxon>
        <taxon>Neonectria</taxon>
    </lineage>
</organism>
<dbReference type="SUPFAM" id="SSF110857">
    <property type="entry name" value="Gamma-glutamyl cyclotransferase-like"/>
    <property type="match status" value="1"/>
</dbReference>
<dbReference type="PANTHER" id="PTHR31544">
    <property type="entry name" value="AIG2-LIKE PROTEIN D"/>
    <property type="match status" value="1"/>
</dbReference>
<dbReference type="InterPro" id="IPR013024">
    <property type="entry name" value="GGCT-like"/>
</dbReference>
<evidence type="ECO:0000256" key="3">
    <source>
        <dbReference type="ARBA" id="ARBA00030602"/>
    </source>
</evidence>
<dbReference type="Gene3D" id="3.10.490.10">
    <property type="entry name" value="Gamma-glutamyl cyclotransferase-like"/>
    <property type="match status" value="1"/>
</dbReference>
<sequence>MTYLIKLDGPLSTVDSVMTAGYLSIAPKLLHDSSGCSAAFCEIDAAAKANIETSVSFSGFQPTFIRYSKASKDLSPISRAPTLGIDPTMPQHRCSRALSTPSPSQDQFPVWYFFYGTLADGDVLGRVFGDEQQQQPPAYDYRSASVRGGVLKTWGGRYQALLDDPGGGCVAGSALLIVDENQEDALRVYETDQYEMVRCTIEMGDSLVEGLTFRFVGETD</sequence>
<dbReference type="InterPro" id="IPR009288">
    <property type="entry name" value="AIG2-like_dom"/>
</dbReference>
<evidence type="ECO:0000256" key="2">
    <source>
        <dbReference type="ARBA" id="ARBA00022679"/>
    </source>
</evidence>
<comment type="caution">
    <text evidence="5">The sequence shown here is derived from an EMBL/GenBank/DDBJ whole genome shotgun (WGS) entry which is preliminary data.</text>
</comment>
<dbReference type="Proteomes" id="UP001498476">
    <property type="component" value="Unassembled WGS sequence"/>
</dbReference>
<dbReference type="EMBL" id="JAZAVJ010000049">
    <property type="protein sequence ID" value="KAK7418281.1"/>
    <property type="molecule type" value="Genomic_DNA"/>
</dbReference>
<evidence type="ECO:0000313" key="5">
    <source>
        <dbReference type="EMBL" id="KAK7418281.1"/>
    </source>
</evidence>